<dbReference type="GO" id="GO:0019450">
    <property type="term" value="P:L-cysteine catabolic process to pyruvate"/>
    <property type="evidence" value="ECO:0007669"/>
    <property type="project" value="TreeGrafter"/>
</dbReference>
<evidence type="ECO:0000313" key="3">
    <source>
        <dbReference type="EMBL" id="PEM66154.1"/>
    </source>
</evidence>
<protein>
    <recommendedName>
        <fullName evidence="1">UPF0597 protein CN613_23400</fullName>
    </recommendedName>
</protein>
<dbReference type="SUPFAM" id="SSF103378">
    <property type="entry name" value="2-methylcitrate dehydratase PrpD"/>
    <property type="match status" value="1"/>
</dbReference>
<feature type="domain" description="Serine dehydratase-like alpha subunit" evidence="2">
    <location>
        <begin position="84"/>
        <end position="418"/>
    </location>
</feature>
<dbReference type="GO" id="GO:0080146">
    <property type="term" value="F:L-cysteine desulfhydrase activity"/>
    <property type="evidence" value="ECO:0007669"/>
    <property type="project" value="TreeGrafter"/>
</dbReference>
<evidence type="ECO:0000256" key="1">
    <source>
        <dbReference type="HAMAP-Rule" id="MF_01845"/>
    </source>
</evidence>
<dbReference type="HAMAP" id="MF_01845">
    <property type="entry name" value="UPF0597"/>
    <property type="match status" value="1"/>
</dbReference>
<evidence type="ECO:0000259" key="2">
    <source>
        <dbReference type="Pfam" id="PF03313"/>
    </source>
</evidence>
<dbReference type="InterPro" id="IPR005130">
    <property type="entry name" value="Ser_deHydtase-like_asu"/>
</dbReference>
<dbReference type="Proteomes" id="UP000219775">
    <property type="component" value="Unassembled WGS sequence"/>
</dbReference>
<name>A0A2B5GXA0_9BACI</name>
<dbReference type="AlphaFoldDB" id="A0A2B5GXA0"/>
<dbReference type="EMBL" id="NUDP01000098">
    <property type="protein sequence ID" value="PEM66154.1"/>
    <property type="molecule type" value="Genomic_DNA"/>
</dbReference>
<gene>
    <name evidence="3" type="ORF">CN613_23400</name>
</gene>
<dbReference type="InterPro" id="IPR021144">
    <property type="entry name" value="UPF0597"/>
</dbReference>
<sequence>MNKNSMLRVLEKELVVALGCTEPVSIALAAATARDYMKGDIQSIEVLASTNVIKNAMAVGIPGMKATGIDFVAALGVLAGDSKKDLEVLAGISEEDEEQAISLVEAGKVSVELADTSKKLYIEVKFTTDEGYARAIIHDNHTFIALVEANGELVYKNGCGNTHFATSEEERDELTIPEIYEFVTTVDVKELELVKKSIKLNRNVALDGLSNEYGLQVGKTLKANVLKGILSDDLTTHAMALAAAGSDARMAGSTMPVMANSGSGNQGIAVTMPVVAAGEILNASEEELIRAVTLSHLLAIYIKNQFGRLSALCGVTVAGASASAAITYLLGGDIEKIKYAIQNTLGNVTGMICDGAKAGCAMKVATCSSAAVQSALLASQGMCISATDGFIEADVEKTIENFCRLGNEGSSNMDKIMLEMMINKRKCSEEMG</sequence>
<reference evidence="3 4" key="1">
    <citation type="submission" date="2017-09" db="EMBL/GenBank/DDBJ databases">
        <title>Large-scale bioinformatics analysis of Bacillus genomes uncovers conserved roles of natural products in bacterial physiology.</title>
        <authorList>
            <consortium name="Agbiome Team Llc"/>
            <person name="Bleich R.M."/>
            <person name="Grubbs K.J."/>
            <person name="Santa Maria K.C."/>
            <person name="Allen S.E."/>
            <person name="Farag S."/>
            <person name="Shank E.A."/>
            <person name="Bowers A."/>
        </authorList>
    </citation>
    <scope>NUCLEOTIDE SEQUENCE [LARGE SCALE GENOMIC DNA]</scope>
    <source>
        <strain evidence="3 4">AFS009893</strain>
    </source>
</reference>
<dbReference type="RefSeq" id="WP_097849902.1">
    <property type="nucleotide sequence ID" value="NZ_NUAS01000092.1"/>
</dbReference>
<accession>A0A2B5GXA0</accession>
<proteinExistence type="inferred from homology"/>
<evidence type="ECO:0000313" key="4">
    <source>
        <dbReference type="Proteomes" id="UP000219775"/>
    </source>
</evidence>
<dbReference type="Pfam" id="PF03313">
    <property type="entry name" value="SDH_alpha"/>
    <property type="match status" value="1"/>
</dbReference>
<comment type="similarity">
    <text evidence="1">Belongs to the UPF0597 family.</text>
</comment>
<dbReference type="PANTHER" id="PTHR30501">
    <property type="entry name" value="UPF0597 PROTEIN YHAM"/>
    <property type="match status" value="1"/>
</dbReference>
<organism evidence="3 4">
    <name type="scientific">Bacillus pseudomycoides</name>
    <dbReference type="NCBI Taxonomy" id="64104"/>
    <lineage>
        <taxon>Bacteria</taxon>
        <taxon>Bacillati</taxon>
        <taxon>Bacillota</taxon>
        <taxon>Bacilli</taxon>
        <taxon>Bacillales</taxon>
        <taxon>Bacillaceae</taxon>
        <taxon>Bacillus</taxon>
        <taxon>Bacillus cereus group</taxon>
    </lineage>
</organism>
<comment type="caution">
    <text evidence="3">The sequence shown here is derived from an EMBL/GenBank/DDBJ whole genome shotgun (WGS) entry which is preliminary data.</text>
</comment>
<dbReference type="PANTHER" id="PTHR30501:SF2">
    <property type="entry name" value="UPF0597 PROTEIN YHAM"/>
    <property type="match status" value="1"/>
</dbReference>
<dbReference type="InterPro" id="IPR036148">
    <property type="entry name" value="MmgE/PrpD_sf"/>
</dbReference>
<dbReference type="PIRSF" id="PIRSF006054">
    <property type="entry name" value="UCP006054"/>
    <property type="match status" value="1"/>
</dbReference>